<keyword evidence="3" id="KW-1185">Reference proteome</keyword>
<evidence type="ECO:0000313" key="3">
    <source>
        <dbReference type="Proteomes" id="UP000414136"/>
    </source>
</evidence>
<name>A0A5E5ATJ3_9BURK</name>
<dbReference type="AlphaFoldDB" id="A0A5E5ATJ3"/>
<dbReference type="PROSITE" id="PS51257">
    <property type="entry name" value="PROKAR_LIPOPROTEIN"/>
    <property type="match status" value="1"/>
</dbReference>
<evidence type="ECO:0000256" key="1">
    <source>
        <dbReference type="SAM" id="Phobius"/>
    </source>
</evidence>
<evidence type="ECO:0000313" key="2">
    <source>
        <dbReference type="EMBL" id="VVE76538.1"/>
    </source>
</evidence>
<organism evidence="2 3">
    <name type="scientific">Pandoraea captiosa</name>
    <dbReference type="NCBI Taxonomy" id="2508302"/>
    <lineage>
        <taxon>Bacteria</taxon>
        <taxon>Pseudomonadati</taxon>
        <taxon>Pseudomonadota</taxon>
        <taxon>Betaproteobacteria</taxon>
        <taxon>Burkholderiales</taxon>
        <taxon>Burkholderiaceae</taxon>
        <taxon>Pandoraea</taxon>
    </lineage>
</organism>
<dbReference type="Proteomes" id="UP000414136">
    <property type="component" value="Unassembled WGS sequence"/>
</dbReference>
<dbReference type="EMBL" id="CABPSQ010000021">
    <property type="protein sequence ID" value="VVE76538.1"/>
    <property type="molecule type" value="Genomic_DNA"/>
</dbReference>
<dbReference type="RefSeq" id="WP_150627829.1">
    <property type="nucleotide sequence ID" value="NZ_CABPSQ010000021.1"/>
</dbReference>
<keyword evidence="1" id="KW-1133">Transmembrane helix</keyword>
<protein>
    <recommendedName>
        <fullName evidence="4">Lipoprotein</fullName>
    </recommendedName>
</protein>
<proteinExistence type="predicted"/>
<feature type="transmembrane region" description="Helical" evidence="1">
    <location>
        <begin position="7"/>
        <end position="27"/>
    </location>
</feature>
<keyword evidence="1" id="KW-0472">Membrane</keyword>
<keyword evidence="1" id="KW-0812">Transmembrane</keyword>
<reference evidence="2 3" key="1">
    <citation type="submission" date="2019-08" db="EMBL/GenBank/DDBJ databases">
        <authorList>
            <person name="Peeters C."/>
        </authorList>
    </citation>
    <scope>NUCLEOTIDE SEQUENCE [LARGE SCALE GENOMIC DNA]</scope>
    <source>
        <strain evidence="2 3">LMG 31118</strain>
    </source>
</reference>
<accession>A0A5E5ATJ3</accession>
<sequence>MKTLRSIFAAILGFAAGCAVIAGLAWAGGYNFDTRNPDVAFGCFMALVFGVAVASAAYMAAEERKS</sequence>
<gene>
    <name evidence="2" type="ORF">PCA31118_05233</name>
</gene>
<evidence type="ECO:0008006" key="4">
    <source>
        <dbReference type="Google" id="ProtNLM"/>
    </source>
</evidence>
<feature type="transmembrane region" description="Helical" evidence="1">
    <location>
        <begin position="39"/>
        <end position="61"/>
    </location>
</feature>